<comment type="caution">
    <text evidence="1">The sequence shown here is derived from an EMBL/GenBank/DDBJ whole genome shotgun (WGS) entry which is preliminary data.</text>
</comment>
<dbReference type="Proteomes" id="UP000198287">
    <property type="component" value="Unassembled WGS sequence"/>
</dbReference>
<dbReference type="EMBL" id="LNIX01000051">
    <property type="protein sequence ID" value="OXA37912.1"/>
    <property type="molecule type" value="Genomic_DNA"/>
</dbReference>
<gene>
    <name evidence="1" type="ORF">Fcan01_27317</name>
</gene>
<accession>A0A226CX62</accession>
<dbReference type="AlphaFoldDB" id="A0A226CX62"/>
<evidence type="ECO:0000313" key="2">
    <source>
        <dbReference type="Proteomes" id="UP000198287"/>
    </source>
</evidence>
<reference evidence="1 2" key="1">
    <citation type="submission" date="2015-12" db="EMBL/GenBank/DDBJ databases">
        <title>The genome of Folsomia candida.</title>
        <authorList>
            <person name="Faddeeva A."/>
            <person name="Derks M.F."/>
            <person name="Anvar Y."/>
            <person name="Smit S."/>
            <person name="Van Straalen N."/>
            <person name="Roelofs D."/>
        </authorList>
    </citation>
    <scope>NUCLEOTIDE SEQUENCE [LARGE SCALE GENOMIC DNA]</scope>
    <source>
        <strain evidence="1 2">VU population</strain>
        <tissue evidence="1">Whole body</tissue>
    </source>
</reference>
<protein>
    <submittedName>
        <fullName evidence="1">Uncharacterized protein</fullName>
    </submittedName>
</protein>
<sequence>MPKPINEAMSKRLFLSDTLILLNLVRLQKLHTKSEGMNPPFPIPKRHKHHLFSLVPLKMNPSLYFAFFLVVLPHFCLTQNDSPAIYFNQTLTPGVFSDSKSNPNQACDPGDYLCADLSGCCVRGSICCGNWCCINGASCYGGTCRVVESCPPGYFDCHNDYCCQTGSKCCGSKCCINGAVCTGGTCIRNSPGSASLNSAMTGLILAILVAISVLNS</sequence>
<keyword evidence="2" id="KW-1185">Reference proteome</keyword>
<proteinExistence type="predicted"/>
<evidence type="ECO:0000313" key="1">
    <source>
        <dbReference type="EMBL" id="OXA37912.1"/>
    </source>
</evidence>
<organism evidence="1 2">
    <name type="scientific">Folsomia candida</name>
    <name type="common">Springtail</name>
    <dbReference type="NCBI Taxonomy" id="158441"/>
    <lineage>
        <taxon>Eukaryota</taxon>
        <taxon>Metazoa</taxon>
        <taxon>Ecdysozoa</taxon>
        <taxon>Arthropoda</taxon>
        <taxon>Hexapoda</taxon>
        <taxon>Collembola</taxon>
        <taxon>Entomobryomorpha</taxon>
        <taxon>Isotomoidea</taxon>
        <taxon>Isotomidae</taxon>
        <taxon>Proisotominae</taxon>
        <taxon>Folsomia</taxon>
    </lineage>
</organism>
<name>A0A226CX62_FOLCA</name>